<evidence type="ECO:0000256" key="2">
    <source>
        <dbReference type="ARBA" id="ARBA00022448"/>
    </source>
</evidence>
<dbReference type="GO" id="GO:0016020">
    <property type="term" value="C:membrane"/>
    <property type="evidence" value="ECO:0007669"/>
    <property type="project" value="UniProtKB-SubCell"/>
</dbReference>
<dbReference type="InterPro" id="IPR011701">
    <property type="entry name" value="MFS"/>
</dbReference>
<dbReference type="KEGG" id="pzu:PHZ_c2138"/>
<keyword evidence="9" id="KW-1185">Reference proteome</keyword>
<reference evidence="8 9" key="1">
    <citation type="journal article" date="2008" name="BMC Genomics">
        <title>Complete genome of Phenylobacterium zucineum - a novel facultative intracellular bacterium isolated from human erythroleukemia cell line K562.</title>
        <authorList>
            <person name="Luo Y."/>
            <person name="Xu X."/>
            <person name="Ding Z."/>
            <person name="Liu Z."/>
            <person name="Zhang B."/>
            <person name="Yan Z."/>
            <person name="Sun J."/>
            <person name="Hu S."/>
            <person name="Hu X."/>
        </authorList>
    </citation>
    <scope>NUCLEOTIDE SEQUENCE [LARGE SCALE GENOMIC DNA]</scope>
    <source>
        <strain evidence="8 9">HLK1</strain>
    </source>
</reference>
<dbReference type="InterPro" id="IPR020846">
    <property type="entry name" value="MFS_dom"/>
</dbReference>
<evidence type="ECO:0000313" key="8">
    <source>
        <dbReference type="EMBL" id="ACG78549.1"/>
    </source>
</evidence>
<protein>
    <submittedName>
        <fullName evidence="8">Major facilitator family transporter</fullName>
    </submittedName>
</protein>
<keyword evidence="4 6" id="KW-1133">Transmembrane helix</keyword>
<dbReference type="Proteomes" id="UP000001868">
    <property type="component" value="Chromosome"/>
</dbReference>
<dbReference type="eggNOG" id="COG0477">
    <property type="taxonomic scope" value="Bacteria"/>
</dbReference>
<keyword evidence="2" id="KW-0813">Transport</keyword>
<dbReference type="OrthoDB" id="7497327at2"/>
<feature type="transmembrane region" description="Helical" evidence="6">
    <location>
        <begin position="56"/>
        <end position="77"/>
    </location>
</feature>
<name>B4REM3_PHEZH</name>
<organism evidence="8 9">
    <name type="scientific">Phenylobacterium zucineum (strain HLK1)</name>
    <dbReference type="NCBI Taxonomy" id="450851"/>
    <lineage>
        <taxon>Bacteria</taxon>
        <taxon>Pseudomonadati</taxon>
        <taxon>Pseudomonadota</taxon>
        <taxon>Alphaproteobacteria</taxon>
        <taxon>Caulobacterales</taxon>
        <taxon>Caulobacteraceae</taxon>
        <taxon>Phenylobacterium</taxon>
    </lineage>
</organism>
<dbReference type="InterPro" id="IPR044770">
    <property type="entry name" value="MFS_spinster-like"/>
</dbReference>
<evidence type="ECO:0000256" key="3">
    <source>
        <dbReference type="ARBA" id="ARBA00022692"/>
    </source>
</evidence>
<evidence type="ECO:0000313" key="9">
    <source>
        <dbReference type="Proteomes" id="UP000001868"/>
    </source>
</evidence>
<dbReference type="HOGENOM" id="CLU_001265_5_12_5"/>
<feature type="transmembrane region" description="Helical" evidence="6">
    <location>
        <begin position="227"/>
        <end position="253"/>
    </location>
</feature>
<proteinExistence type="predicted"/>
<comment type="subcellular location">
    <subcellularLocation>
        <location evidence="1">Membrane</location>
        <topology evidence="1">Multi-pass membrane protein</topology>
    </subcellularLocation>
</comment>
<feature type="transmembrane region" description="Helical" evidence="6">
    <location>
        <begin position="371"/>
        <end position="391"/>
    </location>
</feature>
<dbReference type="GO" id="GO:0022857">
    <property type="term" value="F:transmembrane transporter activity"/>
    <property type="evidence" value="ECO:0007669"/>
    <property type="project" value="InterPro"/>
</dbReference>
<evidence type="ECO:0000256" key="5">
    <source>
        <dbReference type="ARBA" id="ARBA00023136"/>
    </source>
</evidence>
<dbReference type="PROSITE" id="PS50850">
    <property type="entry name" value="MFS"/>
    <property type="match status" value="1"/>
</dbReference>
<sequence length="448" mass="45131">MTAAAEAQEARAPVSGAYRSYLMVLLTAAYALNLLDRQIINVLAEPIKRDLGLADWQLGALTGLSFALLYSVAALPIARLADRGDRVRIIGLAVLAWSLFTAACGAAANFVQLLLLRVGVGVGEAGCAPPAQALIADHHPPGRRAGALGVFALGAPVGASIGLAAGGLLVEHIGWRGTLVAAGAPGVVIGLLVLLTLKDPLAGPRAAPRPPQPALGLVLRALARRRAFVFVTLGVALLSFVNYGAMAFAGSFYLRVHGDDIAALGAAFGVGPLGVIGVGMALFGATGGAAGTFIGGRLGDRWGARDVRAHVWIPAAGSALTALAYAAMFTVPAGAGSLALFAAASFFANLWNGPGAHAIQSLAGERARATALALVLFVVSALGLGLGPLLIGAMSDAFAPSLGEAEGLRLAILLGATVGVLSALCHVLASRSIRADLAEVAEREALAG</sequence>
<evidence type="ECO:0000256" key="6">
    <source>
        <dbReference type="SAM" id="Phobius"/>
    </source>
</evidence>
<accession>B4REM3</accession>
<dbReference type="PANTHER" id="PTHR23505:SF79">
    <property type="entry name" value="PROTEIN SPINSTER"/>
    <property type="match status" value="1"/>
</dbReference>
<feature type="transmembrane region" description="Helical" evidence="6">
    <location>
        <begin position="21"/>
        <end position="44"/>
    </location>
</feature>
<gene>
    <name evidence="8" type="ordered locus">PHZ_c2138</name>
</gene>
<keyword evidence="5 6" id="KW-0472">Membrane</keyword>
<dbReference type="Pfam" id="PF07690">
    <property type="entry name" value="MFS_1"/>
    <property type="match status" value="1"/>
</dbReference>
<feature type="transmembrane region" description="Helical" evidence="6">
    <location>
        <begin position="175"/>
        <end position="197"/>
    </location>
</feature>
<evidence type="ECO:0000256" key="4">
    <source>
        <dbReference type="ARBA" id="ARBA00022989"/>
    </source>
</evidence>
<dbReference type="STRING" id="450851.PHZ_c2138"/>
<feature type="transmembrane region" description="Helical" evidence="6">
    <location>
        <begin position="411"/>
        <end position="429"/>
    </location>
</feature>
<dbReference type="SUPFAM" id="SSF103473">
    <property type="entry name" value="MFS general substrate transporter"/>
    <property type="match status" value="1"/>
</dbReference>
<dbReference type="InterPro" id="IPR036259">
    <property type="entry name" value="MFS_trans_sf"/>
</dbReference>
<feature type="transmembrane region" description="Helical" evidence="6">
    <location>
        <begin position="89"/>
        <end position="108"/>
    </location>
</feature>
<dbReference type="EMBL" id="CP000747">
    <property type="protein sequence ID" value="ACG78549.1"/>
    <property type="molecule type" value="Genomic_DNA"/>
</dbReference>
<feature type="transmembrane region" description="Helical" evidence="6">
    <location>
        <begin position="147"/>
        <end position="169"/>
    </location>
</feature>
<feature type="transmembrane region" description="Helical" evidence="6">
    <location>
        <begin position="333"/>
        <end position="351"/>
    </location>
</feature>
<keyword evidence="3 6" id="KW-0812">Transmembrane</keyword>
<dbReference type="AlphaFoldDB" id="B4REM3"/>
<dbReference type="CDD" id="cd17328">
    <property type="entry name" value="MFS_spinster_like"/>
    <property type="match status" value="1"/>
</dbReference>
<evidence type="ECO:0000259" key="7">
    <source>
        <dbReference type="PROSITE" id="PS50850"/>
    </source>
</evidence>
<dbReference type="Gene3D" id="1.20.1250.20">
    <property type="entry name" value="MFS general substrate transporter like domains"/>
    <property type="match status" value="1"/>
</dbReference>
<dbReference type="PANTHER" id="PTHR23505">
    <property type="entry name" value="SPINSTER"/>
    <property type="match status" value="1"/>
</dbReference>
<dbReference type="RefSeq" id="WP_012522691.1">
    <property type="nucleotide sequence ID" value="NC_011144.1"/>
</dbReference>
<feature type="domain" description="Major facilitator superfamily (MFS) profile" evidence="7">
    <location>
        <begin position="22"/>
        <end position="434"/>
    </location>
</feature>
<evidence type="ECO:0000256" key="1">
    <source>
        <dbReference type="ARBA" id="ARBA00004141"/>
    </source>
</evidence>